<dbReference type="Proteomes" id="UP001161017">
    <property type="component" value="Unassembled WGS sequence"/>
</dbReference>
<evidence type="ECO:0000256" key="1">
    <source>
        <dbReference type="PROSITE-ProRule" id="PRU00042"/>
    </source>
</evidence>
<evidence type="ECO:0000259" key="3">
    <source>
        <dbReference type="PROSITE" id="PS50157"/>
    </source>
</evidence>
<feature type="compositionally biased region" description="Polar residues" evidence="2">
    <location>
        <begin position="1"/>
        <end position="10"/>
    </location>
</feature>
<comment type="caution">
    <text evidence="4">The sequence shown here is derived from an EMBL/GenBank/DDBJ whole genome shotgun (WGS) entry which is preliminary data.</text>
</comment>
<feature type="compositionally biased region" description="Polar residues" evidence="2">
    <location>
        <begin position="559"/>
        <end position="584"/>
    </location>
</feature>
<keyword evidence="1" id="KW-0479">Metal-binding</keyword>
<feature type="compositionally biased region" description="Polar residues" evidence="2">
    <location>
        <begin position="601"/>
        <end position="611"/>
    </location>
</feature>
<feature type="domain" description="C2H2-type" evidence="3">
    <location>
        <begin position="629"/>
        <end position="659"/>
    </location>
</feature>
<gene>
    <name evidence="4" type="ORF">OHK93_006724</name>
</gene>
<feature type="compositionally biased region" description="Polar residues" evidence="2">
    <location>
        <begin position="680"/>
        <end position="693"/>
    </location>
</feature>
<feature type="compositionally biased region" description="Low complexity" evidence="2">
    <location>
        <begin position="144"/>
        <end position="154"/>
    </location>
</feature>
<dbReference type="EMBL" id="JAPUFD010000005">
    <property type="protein sequence ID" value="MDI1487454.1"/>
    <property type="molecule type" value="Genomic_DNA"/>
</dbReference>
<dbReference type="InterPro" id="IPR013087">
    <property type="entry name" value="Znf_C2H2_type"/>
</dbReference>
<dbReference type="PROSITE" id="PS00028">
    <property type="entry name" value="ZINC_FINGER_C2H2_1"/>
    <property type="match status" value="1"/>
</dbReference>
<feature type="compositionally biased region" description="Low complexity" evidence="2">
    <location>
        <begin position="663"/>
        <end position="679"/>
    </location>
</feature>
<keyword evidence="1" id="KW-0862">Zinc</keyword>
<evidence type="ECO:0000313" key="4">
    <source>
        <dbReference type="EMBL" id="MDI1487454.1"/>
    </source>
</evidence>
<feature type="region of interest" description="Disordered" evidence="2">
    <location>
        <begin position="143"/>
        <end position="200"/>
    </location>
</feature>
<reference evidence="4" key="1">
    <citation type="journal article" date="2023" name="Genome Biol. Evol.">
        <title>First Whole Genome Sequence and Flow Cytometry Genome Size Data for the Lichen-Forming Fungus Ramalina farinacea (Ascomycota).</title>
        <authorList>
            <person name="Llewellyn T."/>
            <person name="Mian S."/>
            <person name="Hill R."/>
            <person name="Leitch I.J."/>
            <person name="Gaya E."/>
        </authorList>
    </citation>
    <scope>NUCLEOTIDE SEQUENCE</scope>
    <source>
        <strain evidence="4">LIQ254RAFAR</strain>
    </source>
</reference>
<feature type="domain" description="C2H2-type" evidence="3">
    <location>
        <begin position="698"/>
        <end position="734"/>
    </location>
</feature>
<keyword evidence="5" id="KW-1185">Reference proteome</keyword>
<protein>
    <recommendedName>
        <fullName evidence="3">C2H2-type domain-containing protein</fullName>
    </recommendedName>
</protein>
<feature type="region of interest" description="Disordered" evidence="2">
    <location>
        <begin position="485"/>
        <end position="528"/>
    </location>
</feature>
<keyword evidence="1" id="KW-0863">Zinc-finger</keyword>
<feature type="compositionally biased region" description="Polar residues" evidence="2">
    <location>
        <begin position="485"/>
        <end position="515"/>
    </location>
</feature>
<proteinExistence type="predicted"/>
<feature type="region of interest" description="Disordered" evidence="2">
    <location>
        <begin position="1"/>
        <end position="25"/>
    </location>
</feature>
<feature type="region of interest" description="Disordered" evidence="2">
    <location>
        <begin position="319"/>
        <end position="342"/>
    </location>
</feature>
<feature type="compositionally biased region" description="Low complexity" evidence="2">
    <location>
        <begin position="11"/>
        <end position="25"/>
    </location>
</feature>
<feature type="region of interest" description="Disordered" evidence="2">
    <location>
        <begin position="559"/>
        <end position="624"/>
    </location>
</feature>
<evidence type="ECO:0000256" key="2">
    <source>
        <dbReference type="SAM" id="MobiDB-lite"/>
    </source>
</evidence>
<name>A0AA43TTS8_9LECA</name>
<sequence length="774" mass="84334">MTVLAQSSTRQDLSPQSDFFSSPSSSSFLDIDLYEDTQSIPAAVAALQSSTFPPAFDLSYGGAESDSYILDSRQSTPYDQTFGVAEEPQYMHNAFSPNPRFRVQQSTLNQELPDAVTPPPMSEGSNWVQSTWDNFADQTYLSPQASQAQHHSQQGFRAHKRLSSDSSIGSTGPDSPYNQSSVYHPHIVDPDTASNSSPQLEPYDITYQEAQQGAKALFYPSSTTAGNTAFVNQPFRNLSLSNNNSNSNNDALQIMARQNAMKMAQQCGSNMDRGSRNTGGSFGGTMGGSMGGSMGLASDVPTLDRTVSAIYQDELYDPKVETSAPAPPSQPQRGQNSGQYLSPHRSVFNERLHEANNARSISPSTDMSRDRSPFRYNSECAAEAAQTLSQPPSTSVPSRINSAAQIREQQKMQDDARAYAQHHPQVLRPDLAIAPSNTISPKEARLEFDDAGEESNVAASNAQTQIKREADFSSGHAARNQFVTANNTSSSNAIENLNGNTHNTSYQNYSATPSSRQHRPVATPSSQQIAQSNNNFPLMAPSVSPAGGPQQYPFMQMRRQNSSMQSTQSDSTPVFPASFTSMESTRSEVPENPTRPPPFGSQETSSSQRSDAASPVPRPADTSANAGTYICVSHGCTARFDTSAKLQKHRKDNHRGAVNAQRASSSSPNAPTSATSQSAINPQAAANNLSRNNAPGPHKCERINPSTGKPCNTVFSRSYDLTRHEDTIHNNRKHKVRCHLCTEEKTFSRNDALTRHMRVVHPDVDFPGRNRNRR</sequence>
<feature type="compositionally biased region" description="Polar residues" evidence="2">
    <location>
        <begin position="357"/>
        <end position="366"/>
    </location>
</feature>
<feature type="region of interest" description="Disordered" evidence="2">
    <location>
        <begin position="354"/>
        <end position="373"/>
    </location>
</feature>
<feature type="region of interest" description="Disordered" evidence="2">
    <location>
        <begin position="645"/>
        <end position="707"/>
    </location>
</feature>
<dbReference type="SMART" id="SM00355">
    <property type="entry name" value="ZnF_C2H2"/>
    <property type="match status" value="3"/>
</dbReference>
<dbReference type="Pfam" id="PF00096">
    <property type="entry name" value="zf-C2H2"/>
    <property type="match status" value="1"/>
</dbReference>
<feature type="compositionally biased region" description="Polar residues" evidence="2">
    <location>
        <begin position="164"/>
        <end position="182"/>
    </location>
</feature>
<evidence type="ECO:0000313" key="5">
    <source>
        <dbReference type="Proteomes" id="UP001161017"/>
    </source>
</evidence>
<dbReference type="AlphaFoldDB" id="A0AA43TTS8"/>
<dbReference type="Gene3D" id="3.30.160.60">
    <property type="entry name" value="Classic Zinc Finger"/>
    <property type="match status" value="1"/>
</dbReference>
<organism evidence="4 5">
    <name type="scientific">Ramalina farinacea</name>
    <dbReference type="NCBI Taxonomy" id="258253"/>
    <lineage>
        <taxon>Eukaryota</taxon>
        <taxon>Fungi</taxon>
        <taxon>Dikarya</taxon>
        <taxon>Ascomycota</taxon>
        <taxon>Pezizomycotina</taxon>
        <taxon>Lecanoromycetes</taxon>
        <taxon>OSLEUM clade</taxon>
        <taxon>Lecanoromycetidae</taxon>
        <taxon>Lecanorales</taxon>
        <taxon>Lecanorineae</taxon>
        <taxon>Ramalinaceae</taxon>
        <taxon>Ramalina</taxon>
    </lineage>
</organism>
<feature type="compositionally biased region" description="Polar residues" evidence="2">
    <location>
        <begin position="331"/>
        <end position="340"/>
    </location>
</feature>
<accession>A0AA43TTS8</accession>
<dbReference type="PROSITE" id="PS50157">
    <property type="entry name" value="ZINC_FINGER_C2H2_2"/>
    <property type="match status" value="2"/>
</dbReference>
<dbReference type="GO" id="GO:0008270">
    <property type="term" value="F:zinc ion binding"/>
    <property type="evidence" value="ECO:0007669"/>
    <property type="project" value="UniProtKB-KW"/>
</dbReference>